<comment type="subcellular location">
    <subcellularLocation>
        <location evidence="1">Membrane</location>
        <topology evidence="1">Multi-pass membrane protein</topology>
    </subcellularLocation>
</comment>
<evidence type="ECO:0000256" key="1">
    <source>
        <dbReference type="ARBA" id="ARBA00004141"/>
    </source>
</evidence>
<keyword evidence="6 8" id="KW-0472">Membrane</keyword>
<dbReference type="Pfam" id="PF00083">
    <property type="entry name" value="Sugar_tr"/>
    <property type="match status" value="1"/>
</dbReference>
<dbReference type="PANTHER" id="PTHR48022">
    <property type="entry name" value="PLASTIDIC GLUCOSE TRANSPORTER 4"/>
    <property type="match status" value="1"/>
</dbReference>
<dbReference type="Proteomes" id="UP000054383">
    <property type="component" value="Unassembled WGS sequence"/>
</dbReference>
<proteinExistence type="inferred from homology"/>
<dbReference type="AlphaFoldDB" id="A0A0U1MAJ7"/>
<sequence length="486" mass="52532">MLIGYDSGYLNGVLGSADFQRRYGVTDDGGYTWYLAPRTRSLFSSLLVVGTVMGASIPSMLPDKVGRRGCFLLASIFYSVGVSMQAAGPAYTAFILGRVLTGVGLGIVSVTTPGYLVEISSNDSRGRIIAAFQQVLTFGNIIACAFSLGTSELRGANSWRITVSFQLVLAFIVFLSALVAPESPLLLMRRGKPEQAAKSVQLLRNQSADSEEVAAAMREIRNWLDDQASLGNASHLECFNGTNLRRTLIGSVMGLMQMLTGITFWFGYGTTFFQAAGVQNAYLVSLVLALINSIFTAPSMYLIEKIGRRSCLFIGGAGMCIFQLATGIVHSCVPHTEASNNMLIVGAVLFIAAFAATWGPVGWTLMSEPYSARLSTQSMSVALTTYWIGTWAVGFVVPYMVDSTAGDLGANVAYFWVGTITLALTWAYFCVPELSGLSTTEVDAFFEQQVPAWRSKTWKKQLRTVNGVDISSEEKQEAIVAETNGY</sequence>
<dbReference type="InterPro" id="IPR050360">
    <property type="entry name" value="MFS_Sugar_Transporters"/>
</dbReference>
<evidence type="ECO:0000256" key="5">
    <source>
        <dbReference type="ARBA" id="ARBA00022989"/>
    </source>
</evidence>
<dbReference type="NCBIfam" id="TIGR00879">
    <property type="entry name" value="SP"/>
    <property type="match status" value="1"/>
</dbReference>
<feature type="transmembrane region" description="Helical" evidence="8">
    <location>
        <begin position="42"/>
        <end position="62"/>
    </location>
</feature>
<feature type="transmembrane region" description="Helical" evidence="8">
    <location>
        <begin position="93"/>
        <end position="116"/>
    </location>
</feature>
<dbReference type="PROSITE" id="PS50850">
    <property type="entry name" value="MFS"/>
    <property type="match status" value="1"/>
</dbReference>
<organism evidence="10 11">
    <name type="scientific">Talaromyces islandicus</name>
    <name type="common">Penicillium islandicum</name>
    <dbReference type="NCBI Taxonomy" id="28573"/>
    <lineage>
        <taxon>Eukaryota</taxon>
        <taxon>Fungi</taxon>
        <taxon>Dikarya</taxon>
        <taxon>Ascomycota</taxon>
        <taxon>Pezizomycotina</taxon>
        <taxon>Eurotiomycetes</taxon>
        <taxon>Eurotiomycetidae</taxon>
        <taxon>Eurotiales</taxon>
        <taxon>Trichocomaceae</taxon>
        <taxon>Talaromyces</taxon>
        <taxon>Talaromyces sect. Islandici</taxon>
    </lineage>
</organism>
<evidence type="ECO:0000313" key="10">
    <source>
        <dbReference type="EMBL" id="CRG92312.1"/>
    </source>
</evidence>
<feature type="transmembrane region" description="Helical" evidence="8">
    <location>
        <begin position="413"/>
        <end position="431"/>
    </location>
</feature>
<dbReference type="PROSITE" id="PS00216">
    <property type="entry name" value="SUGAR_TRANSPORT_1"/>
    <property type="match status" value="1"/>
</dbReference>
<name>A0A0U1MAJ7_TALIS</name>
<dbReference type="InterPro" id="IPR005829">
    <property type="entry name" value="Sugar_transporter_CS"/>
</dbReference>
<feature type="transmembrane region" description="Helical" evidence="8">
    <location>
        <begin position="161"/>
        <end position="180"/>
    </location>
</feature>
<dbReference type="SUPFAM" id="SSF103473">
    <property type="entry name" value="MFS general substrate transporter"/>
    <property type="match status" value="1"/>
</dbReference>
<evidence type="ECO:0000256" key="8">
    <source>
        <dbReference type="SAM" id="Phobius"/>
    </source>
</evidence>
<dbReference type="EMBL" id="CVMT01000012">
    <property type="protein sequence ID" value="CRG92312.1"/>
    <property type="molecule type" value="Genomic_DNA"/>
</dbReference>
<protein>
    <submittedName>
        <fullName evidence="10">High-affinity glucose transporter RGT2</fullName>
    </submittedName>
</protein>
<keyword evidence="4 8" id="KW-0812">Transmembrane</keyword>
<feature type="transmembrane region" description="Helical" evidence="8">
    <location>
        <begin position="248"/>
        <end position="268"/>
    </location>
</feature>
<reference evidence="10 11" key="1">
    <citation type="submission" date="2015-04" db="EMBL/GenBank/DDBJ databases">
        <authorList>
            <person name="Syromyatnikov M.Y."/>
            <person name="Popov V.N."/>
        </authorList>
    </citation>
    <scope>NUCLEOTIDE SEQUENCE [LARGE SCALE GENOMIC DNA]</scope>
    <source>
        <strain evidence="10">WF-38-12</strain>
    </source>
</reference>
<evidence type="ECO:0000313" key="11">
    <source>
        <dbReference type="Proteomes" id="UP000054383"/>
    </source>
</evidence>
<dbReference type="InterPro" id="IPR020846">
    <property type="entry name" value="MFS_dom"/>
</dbReference>
<dbReference type="GO" id="GO:0016020">
    <property type="term" value="C:membrane"/>
    <property type="evidence" value="ECO:0007669"/>
    <property type="project" value="UniProtKB-SubCell"/>
</dbReference>
<evidence type="ECO:0000256" key="2">
    <source>
        <dbReference type="ARBA" id="ARBA00010992"/>
    </source>
</evidence>
<dbReference type="OMA" id="WIITWLV"/>
<feature type="transmembrane region" description="Helical" evidence="8">
    <location>
        <begin position="69"/>
        <end position="87"/>
    </location>
</feature>
<keyword evidence="11" id="KW-1185">Reference proteome</keyword>
<dbReference type="InterPro" id="IPR005828">
    <property type="entry name" value="MFS_sugar_transport-like"/>
</dbReference>
<dbReference type="PRINTS" id="PR00171">
    <property type="entry name" value="SUGRTRNSPORT"/>
</dbReference>
<evidence type="ECO:0000259" key="9">
    <source>
        <dbReference type="PROSITE" id="PS50850"/>
    </source>
</evidence>
<feature type="transmembrane region" description="Helical" evidence="8">
    <location>
        <begin position="378"/>
        <end position="401"/>
    </location>
</feature>
<dbReference type="OrthoDB" id="6133115at2759"/>
<feature type="transmembrane region" description="Helical" evidence="8">
    <location>
        <begin position="342"/>
        <end position="366"/>
    </location>
</feature>
<dbReference type="PANTHER" id="PTHR48022:SF17">
    <property type="entry name" value="HEXOSE TRANSPORTER"/>
    <property type="match status" value="1"/>
</dbReference>
<evidence type="ECO:0000256" key="4">
    <source>
        <dbReference type="ARBA" id="ARBA00022692"/>
    </source>
</evidence>
<gene>
    <name evidence="10" type="ORF">PISL3812_09369</name>
</gene>
<evidence type="ECO:0000256" key="3">
    <source>
        <dbReference type="ARBA" id="ARBA00022448"/>
    </source>
</evidence>
<dbReference type="Gene3D" id="1.20.1250.20">
    <property type="entry name" value="MFS general substrate transporter like domains"/>
    <property type="match status" value="1"/>
</dbReference>
<evidence type="ECO:0000256" key="7">
    <source>
        <dbReference type="RuleBase" id="RU003346"/>
    </source>
</evidence>
<feature type="transmembrane region" description="Helical" evidence="8">
    <location>
        <begin position="310"/>
        <end position="330"/>
    </location>
</feature>
<evidence type="ECO:0000256" key="6">
    <source>
        <dbReference type="ARBA" id="ARBA00023136"/>
    </source>
</evidence>
<keyword evidence="10" id="KW-0762">Sugar transport</keyword>
<keyword evidence="3 7" id="KW-0813">Transport</keyword>
<dbReference type="InterPro" id="IPR003663">
    <property type="entry name" value="Sugar/inositol_transpt"/>
</dbReference>
<accession>A0A0U1MAJ7</accession>
<comment type="similarity">
    <text evidence="2 7">Belongs to the major facilitator superfamily. Sugar transporter (TC 2.A.1.1) family.</text>
</comment>
<dbReference type="GO" id="GO:0005351">
    <property type="term" value="F:carbohydrate:proton symporter activity"/>
    <property type="evidence" value="ECO:0007669"/>
    <property type="project" value="TreeGrafter"/>
</dbReference>
<dbReference type="PROSITE" id="PS00217">
    <property type="entry name" value="SUGAR_TRANSPORT_2"/>
    <property type="match status" value="1"/>
</dbReference>
<keyword evidence="5 8" id="KW-1133">Transmembrane helix</keyword>
<dbReference type="InterPro" id="IPR036259">
    <property type="entry name" value="MFS_trans_sf"/>
</dbReference>
<feature type="transmembrane region" description="Helical" evidence="8">
    <location>
        <begin position="280"/>
        <end position="303"/>
    </location>
</feature>
<feature type="domain" description="Major facilitator superfamily (MFS) profile" evidence="9">
    <location>
        <begin position="1"/>
        <end position="435"/>
    </location>
</feature>
<feature type="transmembrane region" description="Helical" evidence="8">
    <location>
        <begin position="128"/>
        <end position="149"/>
    </location>
</feature>